<feature type="compositionally biased region" description="Basic residues" evidence="5">
    <location>
        <begin position="258"/>
        <end position="267"/>
    </location>
</feature>
<keyword evidence="3 6" id="KW-0732">Signal</keyword>
<accession>A0A3B3SHD2</accession>
<keyword evidence="8" id="KW-1185">Reference proteome</keyword>
<dbReference type="GO" id="GO:0007411">
    <property type="term" value="P:axon guidance"/>
    <property type="evidence" value="ECO:0007669"/>
    <property type="project" value="InterPro"/>
</dbReference>
<feature type="region of interest" description="Disordered" evidence="5">
    <location>
        <begin position="24"/>
        <end position="44"/>
    </location>
</feature>
<name>A0A3B3SHD2_9TELE</name>
<proteinExistence type="predicted"/>
<keyword evidence="2" id="KW-0964">Secreted</keyword>
<reference evidence="7" key="2">
    <citation type="submission" date="2025-09" db="UniProtKB">
        <authorList>
            <consortium name="Ensembl"/>
        </authorList>
    </citation>
    <scope>IDENTIFICATION</scope>
</reference>
<organism evidence="7 8">
    <name type="scientific">Paramormyrops kingsleyae</name>
    <dbReference type="NCBI Taxonomy" id="1676925"/>
    <lineage>
        <taxon>Eukaryota</taxon>
        <taxon>Metazoa</taxon>
        <taxon>Chordata</taxon>
        <taxon>Craniata</taxon>
        <taxon>Vertebrata</taxon>
        <taxon>Euteleostomi</taxon>
        <taxon>Actinopterygii</taxon>
        <taxon>Neopterygii</taxon>
        <taxon>Teleostei</taxon>
        <taxon>Osteoglossocephala</taxon>
        <taxon>Osteoglossomorpha</taxon>
        <taxon>Osteoglossiformes</taxon>
        <taxon>Mormyridae</taxon>
        <taxon>Paramormyrops</taxon>
    </lineage>
</organism>
<dbReference type="PANTHER" id="PTHR28610">
    <property type="entry name" value="DRAXIN"/>
    <property type="match status" value="1"/>
</dbReference>
<dbReference type="PANTHER" id="PTHR28610:SF1">
    <property type="entry name" value="DRAXIN"/>
    <property type="match status" value="1"/>
</dbReference>
<dbReference type="InterPro" id="IPR029094">
    <property type="entry name" value="Draxin"/>
</dbReference>
<dbReference type="Ensembl" id="ENSPKIT00000010995.1">
    <property type="protein sequence ID" value="ENSPKIP00000030184.1"/>
    <property type="gene ID" value="ENSPKIG00000011138.1"/>
</dbReference>
<reference evidence="7" key="1">
    <citation type="submission" date="2025-08" db="UniProtKB">
        <authorList>
            <consortium name="Ensembl"/>
        </authorList>
    </citation>
    <scope>IDENTIFICATION</scope>
</reference>
<evidence type="ECO:0000256" key="4">
    <source>
        <dbReference type="ARBA" id="ARBA00023180"/>
    </source>
</evidence>
<evidence type="ECO:0000256" key="3">
    <source>
        <dbReference type="ARBA" id="ARBA00022729"/>
    </source>
</evidence>
<keyword evidence="1" id="KW-0217">Developmental protein</keyword>
<dbReference type="STRING" id="1676925.ENSPKIP00000030184"/>
<feature type="chain" id="PRO_5017256981" evidence="6">
    <location>
        <begin position="23"/>
        <end position="357"/>
    </location>
</feature>
<keyword evidence="4" id="KW-0325">Glycoprotein</keyword>
<sequence>MAFSVWGLSLAIILAALAVSHGTQPASSTAKERTVPSSGNTNALQDMKTWVQEEWLRSRHGWPHPFQLLGPMADAADDGAGLEGLEPVKLERGPPEAPAETESGFLGAWGHLGNLSPGSEDSVKGWRHRHRAGHRRLAARKSKSHHVTERSREVLLPLELKEVGALQEQLPWTAPTDASKSPTTPTPTPTIVSSSISLVTTVTCEEPLVLPPASTRPQKPSPVHGPWKTQAEVTPTLDMDLFDWTDYEDLRPADTWRSSKKKDRQRSKSLGGGNKTADMETCDHHLDCRPGSCCDLRRHVCTQHNRGLNNKCYDDCMCDEGFRCYAKFHRKRRVTRRKGRCVDPESVNQEKGAFITI</sequence>
<feature type="region of interest" description="Disordered" evidence="5">
    <location>
        <begin position="171"/>
        <end position="192"/>
    </location>
</feature>
<evidence type="ECO:0000256" key="1">
    <source>
        <dbReference type="ARBA" id="ARBA00022473"/>
    </source>
</evidence>
<dbReference type="Pfam" id="PF15550">
    <property type="entry name" value="Draxin"/>
    <property type="match status" value="1"/>
</dbReference>
<feature type="signal peptide" evidence="6">
    <location>
        <begin position="1"/>
        <end position="22"/>
    </location>
</feature>
<feature type="region of interest" description="Disordered" evidence="5">
    <location>
        <begin position="210"/>
        <end position="229"/>
    </location>
</feature>
<dbReference type="AlphaFoldDB" id="A0A3B3SHD2"/>
<protein>
    <submittedName>
        <fullName evidence="7">Dorsal inhibitory axon guidance protein b</fullName>
    </submittedName>
</protein>
<dbReference type="KEGG" id="pki:111859058"/>
<evidence type="ECO:0000256" key="5">
    <source>
        <dbReference type="SAM" id="MobiDB-lite"/>
    </source>
</evidence>
<evidence type="ECO:0000256" key="2">
    <source>
        <dbReference type="ARBA" id="ARBA00022525"/>
    </source>
</evidence>
<feature type="compositionally biased region" description="Low complexity" evidence="5">
    <location>
        <begin position="173"/>
        <end position="192"/>
    </location>
</feature>
<dbReference type="OrthoDB" id="9931375at2759"/>
<dbReference type="GO" id="GO:0016055">
    <property type="term" value="P:Wnt signaling pathway"/>
    <property type="evidence" value="ECO:0007669"/>
    <property type="project" value="InterPro"/>
</dbReference>
<evidence type="ECO:0000313" key="8">
    <source>
        <dbReference type="Proteomes" id="UP000261540"/>
    </source>
</evidence>
<feature type="region of interest" description="Disordered" evidence="5">
    <location>
        <begin position="255"/>
        <end position="276"/>
    </location>
</feature>
<dbReference type="GeneTree" id="ENSGT00390000013828"/>
<evidence type="ECO:0000256" key="6">
    <source>
        <dbReference type="SAM" id="SignalP"/>
    </source>
</evidence>
<dbReference type="GO" id="GO:0005576">
    <property type="term" value="C:extracellular region"/>
    <property type="evidence" value="ECO:0007669"/>
    <property type="project" value="InterPro"/>
</dbReference>
<dbReference type="Proteomes" id="UP000261540">
    <property type="component" value="Unplaced"/>
</dbReference>
<evidence type="ECO:0000313" key="7">
    <source>
        <dbReference type="Ensembl" id="ENSPKIP00000030184.1"/>
    </source>
</evidence>
<dbReference type="CTD" id="100002427"/>